<dbReference type="InterPro" id="IPR056849">
    <property type="entry name" value="Ig_SibA-E_3rd"/>
</dbReference>
<evidence type="ECO:0000256" key="4">
    <source>
        <dbReference type="ARBA" id="ARBA00022729"/>
    </source>
</evidence>
<dbReference type="Pfam" id="PF24910">
    <property type="entry name" value="Ig_SIBA-E_3rd"/>
    <property type="match status" value="1"/>
</dbReference>
<dbReference type="InterPro" id="IPR056847">
    <property type="entry name" value="Ig_SibA-E_2nd"/>
</dbReference>
<evidence type="ECO:0000256" key="8">
    <source>
        <dbReference type="ARBA" id="ARBA00023157"/>
    </source>
</evidence>
<organism evidence="15 16">
    <name type="scientific">Dictyostelium firmibasis</name>
    <dbReference type="NCBI Taxonomy" id="79012"/>
    <lineage>
        <taxon>Eukaryota</taxon>
        <taxon>Amoebozoa</taxon>
        <taxon>Evosea</taxon>
        <taxon>Eumycetozoa</taxon>
        <taxon>Dictyostelia</taxon>
        <taxon>Dictyosteliales</taxon>
        <taxon>Dictyosteliaceae</taxon>
        <taxon>Dictyostelium</taxon>
    </lineage>
</organism>
<evidence type="ECO:0000256" key="1">
    <source>
        <dbReference type="ARBA" id="ARBA00004479"/>
    </source>
</evidence>
<evidence type="ECO:0000256" key="12">
    <source>
        <dbReference type="SAM" id="SignalP"/>
    </source>
</evidence>
<dbReference type="InterPro" id="IPR056851">
    <property type="entry name" value="Ig_SibA-E"/>
</dbReference>
<dbReference type="Pfam" id="PF24909">
    <property type="entry name" value="vWA_SIBA-E"/>
    <property type="match status" value="1"/>
</dbReference>
<keyword evidence="8" id="KW-1015">Disulfide bond</keyword>
<protein>
    <recommendedName>
        <fullName evidence="13 14">EGF-like domain-containing protein</fullName>
    </recommendedName>
</protein>
<dbReference type="PANTHER" id="PTHR24038">
    <property type="entry name" value="STABILIN"/>
    <property type="match status" value="1"/>
</dbReference>
<evidence type="ECO:0000256" key="5">
    <source>
        <dbReference type="ARBA" id="ARBA00022889"/>
    </source>
</evidence>
<comment type="subunit">
    <text evidence="11">Interacts with talA/talin.</text>
</comment>
<dbReference type="Pfam" id="PF24619">
    <property type="entry name" value="Ig_SibA"/>
    <property type="match status" value="1"/>
</dbReference>
<feature type="chain" id="PRO_5042887248" description="EGF-like domain-containing protein" evidence="12">
    <location>
        <begin position="20"/>
        <end position="1945"/>
    </location>
</feature>
<dbReference type="PROSITE" id="PS00022">
    <property type="entry name" value="EGF_1"/>
    <property type="match status" value="1"/>
</dbReference>
<dbReference type="InterPro" id="IPR000742">
    <property type="entry name" value="EGF"/>
</dbReference>
<evidence type="ECO:0000256" key="10">
    <source>
        <dbReference type="ARBA" id="ARBA00061597"/>
    </source>
</evidence>
<dbReference type="InterPro" id="IPR056844">
    <property type="entry name" value="SibA-E_N"/>
</dbReference>
<keyword evidence="2" id="KW-0245">EGF-like domain</keyword>
<dbReference type="EMBL" id="JAVFKY010000003">
    <property type="protein sequence ID" value="KAK5578761.1"/>
    <property type="molecule type" value="Genomic_DNA"/>
</dbReference>
<keyword evidence="6" id="KW-1133">Transmembrane helix</keyword>
<dbReference type="Gene3D" id="2.10.25.10">
    <property type="entry name" value="Laminin"/>
    <property type="match status" value="1"/>
</dbReference>
<comment type="caution">
    <text evidence="15">The sequence shown here is derived from an EMBL/GenBank/DDBJ whole genome shotgun (WGS) entry which is preliminary data.</text>
</comment>
<evidence type="ECO:0000256" key="11">
    <source>
        <dbReference type="ARBA" id="ARBA00064229"/>
    </source>
</evidence>
<evidence type="ECO:0000256" key="3">
    <source>
        <dbReference type="ARBA" id="ARBA00022692"/>
    </source>
</evidence>
<keyword evidence="9" id="KW-0325">Glycoprotein</keyword>
<dbReference type="Pfam" id="PF24907">
    <property type="entry name" value="SIBA-E_N"/>
    <property type="match status" value="1"/>
</dbReference>
<sequence length="1945" mass="212005">MNKFILKFLLFLFVVNSNASHLRFGTLKWSPYDNYSTIKFTFDIAYRTSMYPSTMSIYIDFGDSIGGGLELKPVSIDLLNDWSYGTGEIYHTYSALPPGTQKNYTVTYGECCRIMTLLNNQGEPMILQTLVQIDNKNPFQKINWSPVSGMKPIVPVNYGKNNNFKVVAIDQNPTDGETSNLVFKLLEGMHQPPGISLNSITGEIHFKPDSIGLYCTQVVITDKDGAYISIDFLLNSVAETGNCHPSCSNSGNSCIANRDCIECDQKFNSTTLNACTSPLPIFIYPPTPKPDEVKTFVVGDFYTNAITVSCSTSFPDKNTTIAPIGFPLGFQMIKQEIGKTSNLTLSWSPTILNEGSYVKAITCSDSNLEVTTMVSFVVKRPECGNGGYKESGICKCLQNWTSESDCLDCSNGYYGLDCVPVPSCIHGKPKSGILGDGKCYCNNGWTGDDCSISDSKSCSLIQSGILNSTVKSQSFINPVELRLYLGKNQSYEVPININFPFGNKQLDIYFLIDINQDEKSYKDILSQLGQLNLKEDLSIESISFGVGVIDSNGVFGNLAKIGDGNYITKLENNTWGGYNASTKGASLSGAISAAKTPLGWRPNSFRSMIIISKTDIQSKESDDFNSGFIEGSIAPLVIGINVALGNWSSLLSKCGFGVYKKSPTSTSWKASLVSGFKETSSTEFGNGLLQNIIFKSSTKSNGLQFLKSIPPKIPINPDSKVISSIDGLSFAFASNESIEPYILVSAIGFERIEIYLSINHSPTPNSGGFSCNQNSKKEFKLGGSDVDNNILTFKFTSFLSKTEGQINSSQGIDVSSQKTKSYPADEVFTFYPYKNYLKPLSVAFSVDDGCLTSDSGSLLISIIRVPQPPECRTTVVSSTFGEIIRFSLIASDFEDDSSLLNAKFFVNSELENLEQYGILTYNNSKISSGTIFKNEINLFFQQTKNPSNISISISYQIIDTTNLLSDSCSLIINVIHKNEAPVSVGESVSVIPRGNVSFTLYSNDFDSTSATFTIKKTNGFNGTFYTCATNGCLCAAGSADFNNVTDVKQYPKTSYINNKASISICYVNYEPAAVSNYASISFTSTDNQGLESNQATVTISIVGNRANSPPVATAIPNYSCYQDYLDSTVHQITGTDPDIDDYNPNSNDNNLNAIITTAPTHGILVTVENGSTLATQGKVPLYHYYRPNQGYAGTDSYSYQVVDTFKETSPILKTTITVNPINHKPNVFINVYAFTSENGGEGDKQKLTTTDKDGDNVFCSVVALPKQFTMYDSNGLLISSVPNELSNNSFSFKLLNPSIITPIPFSNTQSTFTINCKDDSKLTLPFGSLSTGDTIGNIQYTYVNTPPKSESGSVELDQDSFISFSFNGTDIESEVSLLRVKLYSLPVNGQLLKTSDQVVLTKELIEKNLFALDSLTYKPFATLSNWDTVGHLGPLDKISYSIADSQDLLASSVTMSFQVRSRNPPVYIGQSEINVFQNTNYPLTIEGVVGGGGLSVSVRVLSFSGRGKLLVSYNLGKEGIIDKEITQYPSERIGSKSYNFAYAPPKNQFGPNFDQIEFLLFDGEVVSQVYTIVVNVIHVNQPPIAELISYKLLNDNLSSKKEIVFANGISDSTINFNINSSILIKFLGHDIDNQTIPLVGLILNPPLRGSLYTYNSSAPNLLGSLITRSNPNVEINSNDGYFYVVFVPSPRTIGIGYCRIPFSIVDEKGAISSTITVTINVNNINLPPKIYIGSNSNIYIGQTNLTIFITNVTLDDPDSVNNNISMIVSIVDNEISNEKAVPNGQVKLSFSHSINCKPDLNFAIITCMGSKKSLNSSISTISVTGFISGNYSLKLFIDDLGYNAPVAVRYQSHLNVTSYVKIVINDPIITTHTTDNKTILSGAIAAGAAGAALLAVGFWRLIKKSSPPTDSFFDEGAFIGDVSSNPIYEQSSTSYVSKIYESSND</sequence>
<dbReference type="GO" id="GO:0016020">
    <property type="term" value="C:membrane"/>
    <property type="evidence" value="ECO:0007669"/>
    <property type="project" value="UniProtKB-SubCell"/>
</dbReference>
<evidence type="ECO:0000259" key="13">
    <source>
        <dbReference type="PROSITE" id="PS00022"/>
    </source>
</evidence>
<dbReference type="GO" id="GO:0007155">
    <property type="term" value="P:cell adhesion"/>
    <property type="evidence" value="ECO:0007669"/>
    <property type="project" value="UniProtKB-KW"/>
</dbReference>
<dbReference type="Pfam" id="PF24908">
    <property type="entry name" value="Ig_SIBA-E_2nd"/>
    <property type="match status" value="1"/>
</dbReference>
<evidence type="ECO:0000256" key="2">
    <source>
        <dbReference type="ARBA" id="ARBA00022536"/>
    </source>
</evidence>
<comment type="subcellular location">
    <subcellularLocation>
        <location evidence="1">Membrane</location>
        <topology evidence="1">Single-pass type I membrane protein</topology>
    </subcellularLocation>
</comment>
<evidence type="ECO:0000256" key="6">
    <source>
        <dbReference type="ARBA" id="ARBA00022989"/>
    </source>
</evidence>
<evidence type="ECO:0000259" key="14">
    <source>
        <dbReference type="PROSITE" id="PS01186"/>
    </source>
</evidence>
<gene>
    <name evidence="15" type="ORF">RB653_008434</name>
</gene>
<proteinExistence type="inferred from homology"/>
<keyword evidence="7" id="KW-0472">Membrane</keyword>
<evidence type="ECO:0000256" key="7">
    <source>
        <dbReference type="ARBA" id="ARBA00023136"/>
    </source>
</evidence>
<comment type="similarity">
    <text evidence="10">Belongs to the SIB family.</text>
</comment>
<feature type="signal peptide" evidence="12">
    <location>
        <begin position="1"/>
        <end position="19"/>
    </location>
</feature>
<keyword evidence="4 12" id="KW-0732">Signal</keyword>
<evidence type="ECO:0000256" key="9">
    <source>
        <dbReference type="ARBA" id="ARBA00023180"/>
    </source>
</evidence>
<evidence type="ECO:0000313" key="15">
    <source>
        <dbReference type="EMBL" id="KAK5578761.1"/>
    </source>
</evidence>
<reference evidence="15 16" key="1">
    <citation type="submission" date="2023-11" db="EMBL/GenBank/DDBJ databases">
        <title>Dfirmibasis_genome.</title>
        <authorList>
            <person name="Edelbroek B."/>
            <person name="Kjellin J."/>
            <person name="Jerlstrom-Hultqvist J."/>
            <person name="Soderbom F."/>
        </authorList>
    </citation>
    <scope>NUCLEOTIDE SEQUENCE [LARGE SCALE GENOMIC DNA]</scope>
    <source>
        <strain evidence="15 16">TNS-C-14</strain>
    </source>
</reference>
<keyword evidence="3" id="KW-0812">Transmembrane</keyword>
<dbReference type="PANTHER" id="PTHR24038:SF11">
    <property type="entry name" value="INTEGRIN BETA-LIKE PROTEIN E"/>
    <property type="match status" value="1"/>
</dbReference>
<dbReference type="PROSITE" id="PS01186">
    <property type="entry name" value="EGF_2"/>
    <property type="match status" value="1"/>
</dbReference>
<evidence type="ECO:0000313" key="16">
    <source>
        <dbReference type="Proteomes" id="UP001344447"/>
    </source>
</evidence>
<dbReference type="Proteomes" id="UP001344447">
    <property type="component" value="Unassembled WGS sequence"/>
</dbReference>
<feature type="domain" description="EGF-like" evidence="13 14">
    <location>
        <begin position="439"/>
        <end position="450"/>
    </location>
</feature>
<name>A0AAN7YR57_9MYCE</name>
<keyword evidence="16" id="KW-1185">Reference proteome</keyword>
<accession>A0AAN7YR57</accession>
<keyword evidence="5" id="KW-0130">Cell adhesion</keyword>